<dbReference type="AlphaFoldDB" id="C5BE13"/>
<accession>C5BE13</accession>
<proteinExistence type="predicted"/>
<dbReference type="HOGENOM" id="CLU_3079335_0_0_6"/>
<dbReference type="KEGG" id="eic:NT01EI_1754"/>
<gene>
    <name evidence="1" type="ordered locus">NT01EI_1754</name>
</gene>
<evidence type="ECO:0000313" key="2">
    <source>
        <dbReference type="Proteomes" id="UP000001485"/>
    </source>
</evidence>
<evidence type="ECO:0000313" key="1">
    <source>
        <dbReference type="EMBL" id="ACR68933.1"/>
    </source>
</evidence>
<name>C5BE13_EDWI9</name>
<organism evidence="1 2">
    <name type="scientific">Edwardsiella ictaluri (strain 93-146)</name>
    <dbReference type="NCBI Taxonomy" id="634503"/>
    <lineage>
        <taxon>Bacteria</taxon>
        <taxon>Pseudomonadati</taxon>
        <taxon>Pseudomonadota</taxon>
        <taxon>Gammaproteobacteria</taxon>
        <taxon>Enterobacterales</taxon>
        <taxon>Hafniaceae</taxon>
        <taxon>Edwardsiella</taxon>
    </lineage>
</organism>
<protein>
    <submittedName>
        <fullName evidence="1">Uncharacterized protein</fullName>
    </submittedName>
</protein>
<dbReference type="Proteomes" id="UP000001485">
    <property type="component" value="Chromosome"/>
</dbReference>
<dbReference type="EMBL" id="CP001600">
    <property type="protein sequence ID" value="ACR68933.1"/>
    <property type="molecule type" value="Genomic_DNA"/>
</dbReference>
<reference evidence="2" key="1">
    <citation type="submission" date="2009-03" db="EMBL/GenBank/DDBJ databases">
        <title>Complete genome sequence of Edwardsiella ictaluri 93-146.</title>
        <authorList>
            <person name="Williams M.L."/>
            <person name="Gillaspy A.F."/>
            <person name="Dyer D.W."/>
            <person name="Thune R.L."/>
            <person name="Waldbieser G.C."/>
            <person name="Schuster S.C."/>
            <person name="Gipson J."/>
            <person name="Zaitshik J."/>
            <person name="Landry C."/>
            <person name="Lawrence M.L."/>
        </authorList>
    </citation>
    <scope>NUCLEOTIDE SEQUENCE [LARGE SCALE GENOMIC DNA]</scope>
    <source>
        <strain evidence="2">93-146</strain>
    </source>
</reference>
<reference evidence="1 2" key="2">
    <citation type="journal article" date="2012" name="J. Bacteriol.">
        <title>Genome Sequence of Edwardsiella ictaluri 93-146, a Strain Associated with a Natural Channel Catfish Outbreak of Enteric Septicemia of Catfish.</title>
        <authorList>
            <person name="Williams M.L."/>
            <person name="Gillaspy A.F."/>
            <person name="Dyer D.W."/>
            <person name="Thune R.L."/>
            <person name="Waldbieser G.C."/>
            <person name="Schuster S.C."/>
            <person name="Gipson J."/>
            <person name="Zaitshik J."/>
            <person name="Landry C."/>
            <person name="Banes M.M."/>
            <person name="Lawrence M.L."/>
        </authorList>
    </citation>
    <scope>NUCLEOTIDE SEQUENCE [LARGE SCALE GENOMIC DNA]</scope>
    <source>
        <strain evidence="1 2">93-146</strain>
    </source>
</reference>
<sequence>MDAIDWPWLSVSGCITPSLLDGLKNRCNPADRKDKKPGGLKIVIKYRQWPLH</sequence>